<protein>
    <submittedName>
        <fullName evidence="5">Peptidoglycan DD-metalloendopeptidase family protein</fullName>
    </submittedName>
</protein>
<dbReference type="RefSeq" id="WP_181731382.1">
    <property type="nucleotide sequence ID" value="NZ_JACEIR010000002.1"/>
</dbReference>
<keyword evidence="6" id="KW-1185">Reference proteome</keyword>
<feature type="domain" description="Peptidoglycan hydrolase PcsB coiled-coil" evidence="4">
    <location>
        <begin position="86"/>
        <end position="148"/>
    </location>
</feature>
<dbReference type="CDD" id="cd12797">
    <property type="entry name" value="M23_peptidase"/>
    <property type="match status" value="1"/>
</dbReference>
<dbReference type="InterPro" id="IPR011055">
    <property type="entry name" value="Dup_hybrid_motif"/>
</dbReference>
<dbReference type="AlphaFoldDB" id="A0A8I1DC36"/>
<proteinExistence type="predicted"/>
<reference evidence="5 6" key="1">
    <citation type="submission" date="2020-12" db="EMBL/GenBank/DDBJ databases">
        <title>WGS of Thermoactinomyces spp.</title>
        <authorList>
            <person name="Cheng K."/>
        </authorList>
    </citation>
    <scope>NUCLEOTIDE SEQUENCE [LARGE SCALE GENOMIC DNA]</scope>
    <source>
        <strain evidence="6">CICC 10671\DSM 43846</strain>
    </source>
</reference>
<evidence type="ECO:0000259" key="3">
    <source>
        <dbReference type="Pfam" id="PF01551"/>
    </source>
</evidence>
<keyword evidence="1" id="KW-0732">Signal</keyword>
<dbReference type="Pfam" id="PF01551">
    <property type="entry name" value="Peptidase_M23"/>
    <property type="match status" value="1"/>
</dbReference>
<gene>
    <name evidence="5" type="ORF">I8U20_06920</name>
</gene>
<dbReference type="PANTHER" id="PTHR21666:SF270">
    <property type="entry name" value="MUREIN HYDROLASE ACTIVATOR ENVC"/>
    <property type="match status" value="1"/>
</dbReference>
<feature type="coiled-coil region" evidence="2">
    <location>
        <begin position="26"/>
        <end position="95"/>
    </location>
</feature>
<feature type="coiled-coil region" evidence="2">
    <location>
        <begin position="142"/>
        <end position="211"/>
    </location>
</feature>
<dbReference type="GO" id="GO:0004222">
    <property type="term" value="F:metalloendopeptidase activity"/>
    <property type="evidence" value="ECO:0007669"/>
    <property type="project" value="TreeGrafter"/>
</dbReference>
<evidence type="ECO:0000313" key="5">
    <source>
        <dbReference type="EMBL" id="MBH8595063.1"/>
    </source>
</evidence>
<feature type="domain" description="M23ase beta-sheet core" evidence="3">
    <location>
        <begin position="251"/>
        <end position="347"/>
    </location>
</feature>
<dbReference type="InterPro" id="IPR050570">
    <property type="entry name" value="Cell_wall_metabolism_enzyme"/>
</dbReference>
<dbReference type="InterPro" id="IPR016047">
    <property type="entry name" value="M23ase_b-sheet_dom"/>
</dbReference>
<accession>A0A8I1DC36</accession>
<comment type="caution">
    <text evidence="5">The sequence shown here is derived from an EMBL/GenBank/DDBJ whole genome shotgun (WGS) entry which is preliminary data.</text>
</comment>
<sequence length="360" mass="41115">MSKKWLTMALIASLTAMMTPPQTVSAESLREKIDSVREDKQGILEQQQSLKQKMEEFKSKMDEADQKIESIQKEIEPIEQKRQEAEKDLQEIRKDFDGRISRMYLHGENNYLAQLLSAEDFNEFLNRFEVIRLLVKGDYKIVAEYQKAVDERQKAIDEKQVKIEEQQKLIDQINKEYQKLMKELEASDASLEKLESILEEHKEELIQINLAEWRSGKLRFAYTGPLIKPTTVTKTSNYGYRVHPIFGTKKLHAGVDYGGPIGTPIKAAADGVVVSSRASSGYGWLITIYHGHYKGMPFFTRYAHSYPSQVKVQPGEEVKAGQVISAIGNNGNSTGPHLHFEVRIGEGAQPPSYDPERYMR</sequence>
<dbReference type="InterPro" id="IPR057309">
    <property type="entry name" value="PcsB_CC"/>
</dbReference>
<keyword evidence="2" id="KW-0175">Coiled coil</keyword>
<dbReference type="EMBL" id="JAECVW010000003">
    <property type="protein sequence ID" value="MBH8595063.1"/>
    <property type="molecule type" value="Genomic_DNA"/>
</dbReference>
<dbReference type="Pfam" id="PF24568">
    <property type="entry name" value="CC_PcsB"/>
    <property type="match status" value="1"/>
</dbReference>
<organism evidence="5 6">
    <name type="scientific">Thermoactinomyces intermedius</name>
    <dbReference type="NCBI Taxonomy" id="2024"/>
    <lineage>
        <taxon>Bacteria</taxon>
        <taxon>Bacillati</taxon>
        <taxon>Bacillota</taxon>
        <taxon>Bacilli</taxon>
        <taxon>Bacillales</taxon>
        <taxon>Thermoactinomycetaceae</taxon>
        <taxon>Thermoactinomyces</taxon>
    </lineage>
</organism>
<evidence type="ECO:0000256" key="2">
    <source>
        <dbReference type="SAM" id="Coils"/>
    </source>
</evidence>
<dbReference type="SUPFAM" id="SSF51261">
    <property type="entry name" value="Duplicated hybrid motif"/>
    <property type="match status" value="1"/>
</dbReference>
<evidence type="ECO:0000313" key="6">
    <source>
        <dbReference type="Proteomes" id="UP000633619"/>
    </source>
</evidence>
<dbReference type="Gene3D" id="6.10.250.3150">
    <property type="match status" value="1"/>
</dbReference>
<name>A0A8I1DC36_THEIN</name>
<dbReference type="Gene3D" id="2.70.70.10">
    <property type="entry name" value="Glucose Permease (Domain IIA)"/>
    <property type="match status" value="1"/>
</dbReference>
<dbReference type="Proteomes" id="UP000633619">
    <property type="component" value="Unassembled WGS sequence"/>
</dbReference>
<evidence type="ECO:0000256" key="1">
    <source>
        <dbReference type="ARBA" id="ARBA00022729"/>
    </source>
</evidence>
<dbReference type="PANTHER" id="PTHR21666">
    <property type="entry name" value="PEPTIDASE-RELATED"/>
    <property type="match status" value="1"/>
</dbReference>
<evidence type="ECO:0000259" key="4">
    <source>
        <dbReference type="Pfam" id="PF24568"/>
    </source>
</evidence>